<dbReference type="Pfam" id="PF01588">
    <property type="entry name" value="tRNA_bind"/>
    <property type="match status" value="1"/>
</dbReference>
<feature type="domain" description="TRNA-binding" evidence="5">
    <location>
        <begin position="230"/>
        <end position="331"/>
    </location>
</feature>
<feature type="compositionally biased region" description="Basic and acidic residues" evidence="4">
    <location>
        <begin position="161"/>
        <end position="180"/>
    </location>
</feature>
<keyword evidence="2 3" id="KW-0694">RNA-binding</keyword>
<reference evidence="6 7" key="1">
    <citation type="submission" date="2024-08" db="EMBL/GenBank/DDBJ databases">
        <authorList>
            <person name="Cucini C."/>
            <person name="Frati F."/>
        </authorList>
    </citation>
    <scope>NUCLEOTIDE SEQUENCE [LARGE SCALE GENOMIC DNA]</scope>
</reference>
<evidence type="ECO:0000256" key="1">
    <source>
        <dbReference type="ARBA" id="ARBA00022555"/>
    </source>
</evidence>
<keyword evidence="7" id="KW-1185">Reference proteome</keyword>
<dbReference type="Gene3D" id="2.40.50.140">
    <property type="entry name" value="Nucleic acid-binding proteins"/>
    <property type="match status" value="1"/>
</dbReference>
<evidence type="ECO:0000313" key="7">
    <source>
        <dbReference type="Proteomes" id="UP001642540"/>
    </source>
</evidence>
<evidence type="ECO:0000256" key="4">
    <source>
        <dbReference type="SAM" id="MobiDB-lite"/>
    </source>
</evidence>
<dbReference type="InterPro" id="IPR051270">
    <property type="entry name" value="Tyrosine-tRNA_ligase_regulator"/>
</dbReference>
<evidence type="ECO:0000313" key="6">
    <source>
        <dbReference type="EMBL" id="CAL8069838.1"/>
    </source>
</evidence>
<evidence type="ECO:0000259" key="5">
    <source>
        <dbReference type="PROSITE" id="PS50886"/>
    </source>
</evidence>
<proteinExistence type="predicted"/>
<sequence>MKLRMVCSVNNIHMHKNIYIYVYLTQLNVFVYRCMCFRKEVRTRTISIVYSLITISFGCSSDYTSKMSASVEAMAQLENNSQTADALIQEIYSKLTVLQNCNPELGAEVQKILQENELLKTEVDKWKEMLILQQIRNGGNPIVRDPKLIERSAVAATTEVPKQETPAKVEAAPERAEVKTESPPAAPQKEGKKGKKGGGEAAVAQAQKGGGSAKPKESASDSQAGAEEVDVGRLDLRIGVIRECTRHPDADSLYVEKIDVGEANVRTVISGLVKHVPIEAMQNRTVVVLCNLKPSKMRGITSEAMVMCASSPEKVEILVPPSGSAPGDVIEVEGYVRRPDPVLNPKKKIFETVAPDLKTNDQKQATYKGAPWTVPGKGLVVSETLCGVNVK</sequence>
<evidence type="ECO:0000256" key="2">
    <source>
        <dbReference type="ARBA" id="ARBA00022884"/>
    </source>
</evidence>
<dbReference type="InterPro" id="IPR002547">
    <property type="entry name" value="tRNA-bd_dom"/>
</dbReference>
<keyword evidence="1 3" id="KW-0820">tRNA-binding</keyword>
<dbReference type="PANTHER" id="PTHR11586">
    <property type="entry name" value="TRNA-AMINOACYLATION COFACTOR ARC1 FAMILY MEMBER"/>
    <property type="match status" value="1"/>
</dbReference>
<accession>A0ABP1PM50</accession>
<dbReference type="PANTHER" id="PTHR11586:SF33">
    <property type="entry name" value="AMINOACYL TRNA SYNTHASE COMPLEX-INTERACTING MULTIFUNCTIONAL PROTEIN 1"/>
    <property type="match status" value="1"/>
</dbReference>
<dbReference type="SUPFAM" id="SSF50249">
    <property type="entry name" value="Nucleic acid-binding proteins"/>
    <property type="match status" value="1"/>
</dbReference>
<protein>
    <recommendedName>
        <fullName evidence="5">tRNA-binding domain-containing protein</fullName>
    </recommendedName>
</protein>
<organism evidence="6 7">
    <name type="scientific">Orchesella dallaii</name>
    <dbReference type="NCBI Taxonomy" id="48710"/>
    <lineage>
        <taxon>Eukaryota</taxon>
        <taxon>Metazoa</taxon>
        <taxon>Ecdysozoa</taxon>
        <taxon>Arthropoda</taxon>
        <taxon>Hexapoda</taxon>
        <taxon>Collembola</taxon>
        <taxon>Entomobryomorpha</taxon>
        <taxon>Entomobryoidea</taxon>
        <taxon>Orchesellidae</taxon>
        <taxon>Orchesellinae</taxon>
        <taxon>Orchesella</taxon>
    </lineage>
</organism>
<name>A0ABP1PM50_9HEXA</name>
<feature type="region of interest" description="Disordered" evidence="4">
    <location>
        <begin position="155"/>
        <end position="228"/>
    </location>
</feature>
<dbReference type="InterPro" id="IPR012340">
    <property type="entry name" value="NA-bd_OB-fold"/>
</dbReference>
<dbReference type="PROSITE" id="PS50886">
    <property type="entry name" value="TRBD"/>
    <property type="match status" value="1"/>
</dbReference>
<gene>
    <name evidence="6" type="ORF">ODALV1_LOCUS956</name>
</gene>
<evidence type="ECO:0000256" key="3">
    <source>
        <dbReference type="PROSITE-ProRule" id="PRU00209"/>
    </source>
</evidence>
<comment type="caution">
    <text evidence="6">The sequence shown here is derived from an EMBL/GenBank/DDBJ whole genome shotgun (WGS) entry which is preliminary data.</text>
</comment>
<dbReference type="CDD" id="cd02799">
    <property type="entry name" value="tRNA_bind_EMAP-II_like"/>
    <property type="match status" value="1"/>
</dbReference>
<dbReference type="Proteomes" id="UP001642540">
    <property type="component" value="Unassembled WGS sequence"/>
</dbReference>
<dbReference type="EMBL" id="CAXLJM020000004">
    <property type="protein sequence ID" value="CAL8069838.1"/>
    <property type="molecule type" value="Genomic_DNA"/>
</dbReference>